<accession>A0A6S6U189</accession>
<name>A0A6S6U189_9GAMM</name>
<reference evidence="2" key="1">
    <citation type="submission" date="2020-01" db="EMBL/GenBank/DDBJ databases">
        <authorList>
            <person name="Meier V. D."/>
            <person name="Meier V D."/>
        </authorList>
    </citation>
    <scope>NUCLEOTIDE SEQUENCE</scope>
    <source>
        <strain evidence="2">HLG_WM_MAG_09</strain>
    </source>
</reference>
<protein>
    <submittedName>
        <fullName evidence="2">Uncharacterized protein</fullName>
    </submittedName>
</protein>
<organism evidence="2">
    <name type="scientific">uncultured Thiotrichaceae bacterium</name>
    <dbReference type="NCBI Taxonomy" id="298394"/>
    <lineage>
        <taxon>Bacteria</taxon>
        <taxon>Pseudomonadati</taxon>
        <taxon>Pseudomonadota</taxon>
        <taxon>Gammaproteobacteria</taxon>
        <taxon>Thiotrichales</taxon>
        <taxon>Thiotrichaceae</taxon>
        <taxon>environmental samples</taxon>
    </lineage>
</organism>
<keyword evidence="1" id="KW-0472">Membrane</keyword>
<evidence type="ECO:0000313" key="2">
    <source>
        <dbReference type="EMBL" id="CAA6824067.1"/>
    </source>
</evidence>
<gene>
    <name evidence="2" type="ORF">HELGO_WM17126</name>
</gene>
<feature type="transmembrane region" description="Helical" evidence="1">
    <location>
        <begin position="25"/>
        <end position="45"/>
    </location>
</feature>
<dbReference type="EMBL" id="CACVAT010000384">
    <property type="protein sequence ID" value="CAA6824067.1"/>
    <property type="molecule type" value="Genomic_DNA"/>
</dbReference>
<evidence type="ECO:0000256" key="1">
    <source>
        <dbReference type="SAM" id="Phobius"/>
    </source>
</evidence>
<proteinExistence type="predicted"/>
<dbReference type="AlphaFoldDB" id="A0A6S6U189"/>
<keyword evidence="1" id="KW-1133">Transmembrane helix</keyword>
<keyword evidence="1" id="KW-0812">Transmembrane</keyword>
<sequence>MKMKGFEFEVTPNGARKVRVGEIDVSNYIVIIVLIMVLLIVALAFTS</sequence>